<feature type="transmembrane region" description="Helical" evidence="3">
    <location>
        <begin position="175"/>
        <end position="196"/>
    </location>
</feature>
<evidence type="ECO:0000256" key="1">
    <source>
        <dbReference type="ARBA" id="ARBA00023015"/>
    </source>
</evidence>
<dbReference type="Gene3D" id="1.10.10.1320">
    <property type="entry name" value="Anti-sigma factor, zinc-finger domain"/>
    <property type="match status" value="1"/>
</dbReference>
<accession>A0AAE4C844</accession>
<dbReference type="Proteomes" id="UP001183643">
    <property type="component" value="Unassembled WGS sequence"/>
</dbReference>
<evidence type="ECO:0008006" key="6">
    <source>
        <dbReference type="Google" id="ProtNLM"/>
    </source>
</evidence>
<keyword evidence="3" id="KW-0812">Transmembrane</keyword>
<keyword evidence="5" id="KW-1185">Reference proteome</keyword>
<keyword evidence="2" id="KW-0804">Transcription</keyword>
<dbReference type="RefSeq" id="WP_310363707.1">
    <property type="nucleotide sequence ID" value="NZ_JAVDYB010000001.1"/>
</dbReference>
<gene>
    <name evidence="4" type="ORF">J2S41_001035</name>
</gene>
<evidence type="ECO:0000256" key="2">
    <source>
        <dbReference type="ARBA" id="ARBA00023163"/>
    </source>
</evidence>
<keyword evidence="1" id="KW-0805">Transcription regulation</keyword>
<dbReference type="EMBL" id="JAVDYB010000001">
    <property type="protein sequence ID" value="MDR7274257.1"/>
    <property type="molecule type" value="Genomic_DNA"/>
</dbReference>
<dbReference type="InterPro" id="IPR041916">
    <property type="entry name" value="Anti_sigma_zinc_sf"/>
</dbReference>
<organism evidence="4 5">
    <name type="scientific">Catenuloplanes atrovinosus</name>
    <dbReference type="NCBI Taxonomy" id="137266"/>
    <lineage>
        <taxon>Bacteria</taxon>
        <taxon>Bacillati</taxon>
        <taxon>Actinomycetota</taxon>
        <taxon>Actinomycetes</taxon>
        <taxon>Micromonosporales</taxon>
        <taxon>Micromonosporaceae</taxon>
        <taxon>Catenuloplanes</taxon>
    </lineage>
</organism>
<name>A0AAE4C844_9ACTN</name>
<protein>
    <recommendedName>
        <fullName evidence="6">Zinc-finger domain-containing protein</fullName>
    </recommendedName>
</protein>
<evidence type="ECO:0000256" key="3">
    <source>
        <dbReference type="SAM" id="Phobius"/>
    </source>
</evidence>
<evidence type="ECO:0000313" key="5">
    <source>
        <dbReference type="Proteomes" id="UP001183643"/>
    </source>
</evidence>
<reference evidence="4" key="1">
    <citation type="submission" date="2023-07" db="EMBL/GenBank/DDBJ databases">
        <title>Sequencing the genomes of 1000 actinobacteria strains.</title>
        <authorList>
            <person name="Klenk H.-P."/>
        </authorList>
    </citation>
    <scope>NUCLEOTIDE SEQUENCE</scope>
    <source>
        <strain evidence="4">DSM 44707</strain>
    </source>
</reference>
<evidence type="ECO:0000313" key="4">
    <source>
        <dbReference type="EMBL" id="MDR7274257.1"/>
    </source>
</evidence>
<dbReference type="AlphaFoldDB" id="A0AAE4C844"/>
<keyword evidence="3" id="KW-0472">Membrane</keyword>
<keyword evidence="3" id="KW-1133">Transmembrane helix</keyword>
<proteinExistence type="predicted"/>
<comment type="caution">
    <text evidence="4">The sequence shown here is derived from an EMBL/GenBank/DDBJ whole genome shotgun (WGS) entry which is preliminary data.</text>
</comment>
<sequence length="314" mass="32260">MNAPVCDDGRMRTLVGFLALDRLADAERDGVLAHLETCEACRAERDEVERIVAILGRLSPDDVRDLITEFGPGPAAAARAPLPGDELFGAPGAPRPALVAAPPRTPPLALPAAPVPPAARPVVPAARAVPESRPAIAAPPRIGVGEGYLPPRPATGPLARGPHSHRRARRTRLRAAVGLSGALVVALGAVLVIRPWGTADELGPIAAVAATADDASGMGMNAVIYQEDGQASVRLTADGLAPDTRYQLYVVTGDGEELLLGQLSGEAGGGTYTGDIAVPVDDLWYFTVRQVDGSVMISANVVMGSPGPSEGAGK</sequence>